<evidence type="ECO:0000256" key="4">
    <source>
        <dbReference type="ARBA" id="ARBA00022676"/>
    </source>
</evidence>
<keyword evidence="5 10" id="KW-0808">Transferase</keyword>
<keyword evidence="11" id="KW-1185">Reference proteome</keyword>
<dbReference type="SUPFAM" id="SSF48452">
    <property type="entry name" value="TPR-like"/>
    <property type="match status" value="1"/>
</dbReference>
<evidence type="ECO:0000256" key="8">
    <source>
        <dbReference type="PROSITE-ProRule" id="PRU00339"/>
    </source>
</evidence>
<dbReference type="Proteomes" id="UP000249130">
    <property type="component" value="Unassembled WGS sequence"/>
</dbReference>
<sequence length="670" mass="73383">MTDALASPAAVPLPGSAFGVMDLIRASETLKQSGQHRAAESLYAGWIQGNPEDPLLYAVLFNYSVLLTESGDLAQAGDCLRRAIALNPEFMPAYINVGRIHERTGAIGDAVTQWLAVTEKLAAITGTNISYKTTALNQAARALEAVNQDAAAEDVLRQSLDIDGHQREVAQHYVAARQRQCEWPVVAPWERVGRETLASGMSPLSAAAYTDDPLFLLGSAWHYNKTDVGTPAGVMTEWPRARDATGPLRIGYVSSDLREHAVGHLMAEVFGLHDRTAVEVSAYYCGVPASDAMHEQFKASADRFVSISQMDDAAAARRIAEDGIQILVDVNGYTRDARTRLFAIRPAPVIVNWLGYPGTMASPYHHYVVADDFVVPPSHEIYYSEAVLRLPCYQPNNRKRVVSERVPTRAEAGLPDDATVFCSFNGTHKLTRFTFDRWLSILDGVPGSVLWLLSGHETVHERLKAHARRRGVAPERLVFAPKMANPDHMARYPLADLFLDSTPYGAHTTASDALWMGVPVLTYAGRAFASRVCGSLVRAAGVPDLVCTTAEAFVARGIALGRDRAALAAYRERIRAGRDTCTLFDTPRLVRELEGLYGQMWQAFQAGTLPRPDLANLDVCLELGLAVDHEATEVQTIADYHGWWAERLARRDAVRPIPPCDRFAALRAGG</sequence>
<keyword evidence="4" id="KW-0328">Glycosyltransferase</keyword>
<comment type="pathway">
    <text evidence="1">Protein modification; protein glycosylation.</text>
</comment>
<name>A0A327KZD3_9BRAD</name>
<accession>A0A327KZD3</accession>
<comment type="similarity">
    <text evidence="2">Belongs to the glycosyltransferase 41 family. O-GlcNAc transferase subfamily.</text>
</comment>
<evidence type="ECO:0000259" key="9">
    <source>
        <dbReference type="Pfam" id="PF13844"/>
    </source>
</evidence>
<keyword evidence="7 8" id="KW-0802">TPR repeat</keyword>
<dbReference type="AlphaFoldDB" id="A0A327KZD3"/>
<protein>
    <recommendedName>
        <fullName evidence="3">protein O-GlcNAc transferase</fullName>
        <ecNumber evidence="3">2.4.1.255</ecNumber>
    </recommendedName>
</protein>
<dbReference type="PROSITE" id="PS50005">
    <property type="entry name" value="TPR"/>
    <property type="match status" value="1"/>
</dbReference>
<dbReference type="InterPro" id="IPR019734">
    <property type="entry name" value="TPR_rpt"/>
</dbReference>
<gene>
    <name evidence="10" type="ORF">CH341_13895</name>
</gene>
<dbReference type="Gene3D" id="1.25.40.10">
    <property type="entry name" value="Tetratricopeptide repeat domain"/>
    <property type="match status" value="1"/>
</dbReference>
<dbReference type="Gene3D" id="3.40.50.11380">
    <property type="match status" value="1"/>
</dbReference>
<dbReference type="GO" id="GO:0097363">
    <property type="term" value="F:protein O-acetylglucosaminyltransferase activity"/>
    <property type="evidence" value="ECO:0007669"/>
    <property type="project" value="UniProtKB-EC"/>
</dbReference>
<evidence type="ECO:0000313" key="11">
    <source>
        <dbReference type="Proteomes" id="UP000249130"/>
    </source>
</evidence>
<dbReference type="Pfam" id="PF13844">
    <property type="entry name" value="Glyco_transf_41"/>
    <property type="match status" value="2"/>
</dbReference>
<proteinExistence type="inferred from homology"/>
<feature type="domain" description="O-GlcNAc transferase C-terminal" evidence="9">
    <location>
        <begin position="244"/>
        <end position="387"/>
    </location>
</feature>
<evidence type="ECO:0000256" key="2">
    <source>
        <dbReference type="ARBA" id="ARBA00005386"/>
    </source>
</evidence>
<feature type="repeat" description="TPR" evidence="8">
    <location>
        <begin position="57"/>
        <end position="90"/>
    </location>
</feature>
<evidence type="ECO:0000256" key="1">
    <source>
        <dbReference type="ARBA" id="ARBA00004922"/>
    </source>
</evidence>
<organism evidence="10 11">
    <name type="scientific">Rhodoplanes roseus</name>
    <dbReference type="NCBI Taxonomy" id="29409"/>
    <lineage>
        <taxon>Bacteria</taxon>
        <taxon>Pseudomonadati</taxon>
        <taxon>Pseudomonadota</taxon>
        <taxon>Alphaproteobacteria</taxon>
        <taxon>Hyphomicrobiales</taxon>
        <taxon>Nitrobacteraceae</taxon>
        <taxon>Rhodoplanes</taxon>
    </lineage>
</organism>
<feature type="domain" description="O-GlcNAc transferase C-terminal" evidence="9">
    <location>
        <begin position="406"/>
        <end position="591"/>
    </location>
</feature>
<dbReference type="EMBL" id="NPEX01000084">
    <property type="protein sequence ID" value="RAI43526.1"/>
    <property type="molecule type" value="Genomic_DNA"/>
</dbReference>
<evidence type="ECO:0000256" key="7">
    <source>
        <dbReference type="ARBA" id="ARBA00022803"/>
    </source>
</evidence>
<reference evidence="10 11" key="1">
    <citation type="submission" date="2017-07" db="EMBL/GenBank/DDBJ databases">
        <title>Draft Genome Sequences of Select Purple Nonsulfur Bacteria.</title>
        <authorList>
            <person name="Lasarre B."/>
            <person name="Mckinlay J.B."/>
        </authorList>
    </citation>
    <scope>NUCLEOTIDE SEQUENCE [LARGE SCALE GENOMIC DNA]</scope>
    <source>
        <strain evidence="10 11">DSM 5909</strain>
    </source>
</reference>
<comment type="caution">
    <text evidence="10">The sequence shown here is derived from an EMBL/GenBank/DDBJ whole genome shotgun (WGS) entry which is preliminary data.</text>
</comment>
<dbReference type="EC" id="2.4.1.255" evidence="3"/>
<evidence type="ECO:0000256" key="5">
    <source>
        <dbReference type="ARBA" id="ARBA00022679"/>
    </source>
</evidence>
<dbReference type="InterPro" id="IPR029489">
    <property type="entry name" value="OGT/SEC/SPY_C"/>
</dbReference>
<dbReference type="PANTHER" id="PTHR44998:SF1">
    <property type="entry name" value="UDP-N-ACETYLGLUCOSAMINE--PEPTIDE N-ACETYLGLUCOSAMINYLTRANSFERASE 110 KDA SUBUNIT"/>
    <property type="match status" value="1"/>
</dbReference>
<dbReference type="PANTHER" id="PTHR44998">
    <property type="match status" value="1"/>
</dbReference>
<dbReference type="OrthoDB" id="146908at2"/>
<evidence type="ECO:0000256" key="6">
    <source>
        <dbReference type="ARBA" id="ARBA00022737"/>
    </source>
</evidence>
<dbReference type="InterPro" id="IPR011990">
    <property type="entry name" value="TPR-like_helical_dom_sf"/>
</dbReference>
<dbReference type="Gene3D" id="3.40.50.2000">
    <property type="entry name" value="Glycogen Phosphorylase B"/>
    <property type="match status" value="1"/>
</dbReference>
<dbReference type="RefSeq" id="WP_111419628.1">
    <property type="nucleotide sequence ID" value="NZ_NPEX01000084.1"/>
</dbReference>
<evidence type="ECO:0000313" key="10">
    <source>
        <dbReference type="EMBL" id="RAI43526.1"/>
    </source>
</evidence>
<keyword evidence="6" id="KW-0677">Repeat</keyword>
<evidence type="ECO:0000256" key="3">
    <source>
        <dbReference type="ARBA" id="ARBA00011970"/>
    </source>
</evidence>